<name>A0ABQ5J5U7_9ASTR</name>
<dbReference type="InterPro" id="IPR039537">
    <property type="entry name" value="Retrotran_Ty1/copia-like"/>
</dbReference>
<dbReference type="PANTHER" id="PTHR42648">
    <property type="entry name" value="TRANSPOSASE, PUTATIVE-RELATED"/>
    <property type="match status" value="1"/>
</dbReference>
<proteinExistence type="predicted"/>
<protein>
    <submittedName>
        <fullName evidence="2">Retrovirus-related pol polyprotein from transposon TNT 1-94</fullName>
    </submittedName>
</protein>
<organism evidence="2 3">
    <name type="scientific">Tanacetum coccineum</name>
    <dbReference type="NCBI Taxonomy" id="301880"/>
    <lineage>
        <taxon>Eukaryota</taxon>
        <taxon>Viridiplantae</taxon>
        <taxon>Streptophyta</taxon>
        <taxon>Embryophyta</taxon>
        <taxon>Tracheophyta</taxon>
        <taxon>Spermatophyta</taxon>
        <taxon>Magnoliopsida</taxon>
        <taxon>eudicotyledons</taxon>
        <taxon>Gunneridae</taxon>
        <taxon>Pentapetalae</taxon>
        <taxon>asterids</taxon>
        <taxon>campanulids</taxon>
        <taxon>Asterales</taxon>
        <taxon>Asteraceae</taxon>
        <taxon>Asteroideae</taxon>
        <taxon>Anthemideae</taxon>
        <taxon>Anthemidinae</taxon>
        <taxon>Tanacetum</taxon>
    </lineage>
</organism>
<reference evidence="2" key="2">
    <citation type="submission" date="2022-01" db="EMBL/GenBank/DDBJ databases">
        <authorList>
            <person name="Yamashiro T."/>
            <person name="Shiraishi A."/>
            <person name="Satake H."/>
            <person name="Nakayama K."/>
        </authorList>
    </citation>
    <scope>NUCLEOTIDE SEQUENCE</scope>
</reference>
<dbReference type="InterPro" id="IPR036397">
    <property type="entry name" value="RNaseH_sf"/>
</dbReference>
<accession>A0ABQ5J5U7</accession>
<dbReference type="SUPFAM" id="SSF53098">
    <property type="entry name" value="Ribonuclease H-like"/>
    <property type="match status" value="1"/>
</dbReference>
<keyword evidence="3" id="KW-1185">Reference proteome</keyword>
<comment type="caution">
    <text evidence="2">The sequence shown here is derived from an EMBL/GenBank/DDBJ whole genome shotgun (WGS) entry which is preliminary data.</text>
</comment>
<dbReference type="EMBL" id="BQNB010021579">
    <property type="protein sequence ID" value="GJU07860.1"/>
    <property type="molecule type" value="Genomic_DNA"/>
</dbReference>
<evidence type="ECO:0000259" key="1">
    <source>
        <dbReference type="Pfam" id="PF25597"/>
    </source>
</evidence>
<reference evidence="2" key="1">
    <citation type="journal article" date="2022" name="Int. J. Mol. Sci.">
        <title>Draft Genome of Tanacetum Coccineum: Genomic Comparison of Closely Related Tanacetum-Family Plants.</title>
        <authorList>
            <person name="Yamashiro T."/>
            <person name="Shiraishi A."/>
            <person name="Nakayama K."/>
            <person name="Satake H."/>
        </authorList>
    </citation>
    <scope>NUCLEOTIDE SEQUENCE</scope>
</reference>
<dbReference type="Gene3D" id="3.30.420.10">
    <property type="entry name" value="Ribonuclease H-like superfamily/Ribonuclease H"/>
    <property type="match status" value="1"/>
</dbReference>
<dbReference type="Proteomes" id="UP001151760">
    <property type="component" value="Unassembled WGS sequence"/>
</dbReference>
<dbReference type="PANTHER" id="PTHR42648:SF21">
    <property type="entry name" value="CYSTEINE-RICH RLK (RECEPTOR-LIKE PROTEIN KINASE) 8"/>
    <property type="match status" value="1"/>
</dbReference>
<sequence length="173" mass="20083">MVSMTRCLELLHMDLLVPSSVRSYGGNRYTLVIVDDYSRYTWTRDLKDKTKAFDQFEIFSYSQNSKAYIILNKHTRKVEESLNVTFDETPPPSKTSPLVDDYLDEEEAIKVTERKNLENDIDDETLDFDEIVNIKESRNHPLENVIGNLNQRTLRSQAQNQSKNVNEALTDDS</sequence>
<evidence type="ECO:0000313" key="3">
    <source>
        <dbReference type="Proteomes" id="UP001151760"/>
    </source>
</evidence>
<feature type="domain" description="Retroviral polymerase SH3-like" evidence="1">
    <location>
        <begin position="61"/>
        <end position="95"/>
    </location>
</feature>
<dbReference type="Pfam" id="PF25597">
    <property type="entry name" value="SH3_retrovirus"/>
    <property type="match status" value="1"/>
</dbReference>
<evidence type="ECO:0000313" key="2">
    <source>
        <dbReference type="EMBL" id="GJU07860.1"/>
    </source>
</evidence>
<gene>
    <name evidence="2" type="ORF">Tco_1124290</name>
</gene>
<dbReference type="InterPro" id="IPR012337">
    <property type="entry name" value="RNaseH-like_sf"/>
</dbReference>
<dbReference type="InterPro" id="IPR057670">
    <property type="entry name" value="SH3_retrovirus"/>
</dbReference>